<feature type="region of interest" description="Disordered" evidence="1">
    <location>
        <begin position="26"/>
        <end position="47"/>
    </location>
</feature>
<keyword evidence="3" id="KW-1185">Reference proteome</keyword>
<dbReference type="Proteomes" id="UP001154282">
    <property type="component" value="Unassembled WGS sequence"/>
</dbReference>
<accession>A0AAV0HE85</accession>
<comment type="caution">
    <text evidence="2">The sequence shown here is derived from an EMBL/GenBank/DDBJ whole genome shotgun (WGS) entry which is preliminary data.</text>
</comment>
<dbReference type="EMBL" id="CAMGYJ010000002">
    <property type="protein sequence ID" value="CAI0383284.1"/>
    <property type="molecule type" value="Genomic_DNA"/>
</dbReference>
<evidence type="ECO:0008006" key="4">
    <source>
        <dbReference type="Google" id="ProtNLM"/>
    </source>
</evidence>
<evidence type="ECO:0000313" key="3">
    <source>
        <dbReference type="Proteomes" id="UP001154282"/>
    </source>
</evidence>
<sequence>ILSSLHSPSQTSLCFVSHICSLEISGERSNGEGKSERTSEESKEPQIRKIRWRGHTEGRRDRSIDGKLIVNPDGLSLDARKIDFLEEINDISTTFPAHMRSDSRNQRNSERVNACVVWSRKDHESQICWRLLGKPPRPLVTWIAIRDSLVGVIAVVKAAWLLLDDGFCL</sequence>
<reference evidence="2" key="1">
    <citation type="submission" date="2022-08" db="EMBL/GenBank/DDBJ databases">
        <authorList>
            <person name="Gutierrez-Valencia J."/>
        </authorList>
    </citation>
    <scope>NUCLEOTIDE SEQUENCE</scope>
</reference>
<organism evidence="2 3">
    <name type="scientific">Linum tenue</name>
    <dbReference type="NCBI Taxonomy" id="586396"/>
    <lineage>
        <taxon>Eukaryota</taxon>
        <taxon>Viridiplantae</taxon>
        <taxon>Streptophyta</taxon>
        <taxon>Embryophyta</taxon>
        <taxon>Tracheophyta</taxon>
        <taxon>Spermatophyta</taxon>
        <taxon>Magnoliopsida</taxon>
        <taxon>eudicotyledons</taxon>
        <taxon>Gunneridae</taxon>
        <taxon>Pentapetalae</taxon>
        <taxon>rosids</taxon>
        <taxon>fabids</taxon>
        <taxon>Malpighiales</taxon>
        <taxon>Linaceae</taxon>
        <taxon>Linum</taxon>
    </lineage>
</organism>
<dbReference type="AlphaFoldDB" id="A0AAV0HE85"/>
<evidence type="ECO:0000313" key="2">
    <source>
        <dbReference type="EMBL" id="CAI0383284.1"/>
    </source>
</evidence>
<gene>
    <name evidence="2" type="ORF">LITE_LOCUS3936</name>
</gene>
<proteinExistence type="predicted"/>
<evidence type="ECO:0000256" key="1">
    <source>
        <dbReference type="SAM" id="MobiDB-lite"/>
    </source>
</evidence>
<name>A0AAV0HE85_9ROSI</name>
<protein>
    <recommendedName>
        <fullName evidence="4">Reverse transcriptase zinc-binding domain-containing protein</fullName>
    </recommendedName>
</protein>
<feature type="non-terminal residue" evidence="2">
    <location>
        <position position="1"/>
    </location>
</feature>